<dbReference type="InterPro" id="IPR011059">
    <property type="entry name" value="Metal-dep_hydrolase_composite"/>
</dbReference>
<dbReference type="Pfam" id="PF07969">
    <property type="entry name" value="Amidohydro_3"/>
    <property type="match status" value="1"/>
</dbReference>
<dbReference type="PANTHER" id="PTHR22642">
    <property type="entry name" value="IMIDAZOLONEPROPIONASE"/>
    <property type="match status" value="1"/>
</dbReference>
<dbReference type="SUPFAM" id="SSF51338">
    <property type="entry name" value="Composite domain of metallo-dependent hydrolases"/>
    <property type="match status" value="1"/>
</dbReference>
<evidence type="ECO:0000259" key="1">
    <source>
        <dbReference type="Pfam" id="PF07969"/>
    </source>
</evidence>
<name>A0ABN2R2I1_9ACTN</name>
<sequence length="539" mass="57533">MTLTLFTNGTLFTGHTYVGRVGAVVVRDSLVEAVLPPGADLPDLPDGRVVDLAGGLLTPGFVDAHVHAVQGGLELLRCDLSGLDRRDDYLRAVKDYADAHPELEWITGGGWSMSAFPGGAPTKDDLDLVVPDRPVFLPNRDHHGAWANSRALELAGITRDTPDPADGYFERAADGSPTGTLHEGAMHAVARLLPEITAKDLRDGLLAGQARLHSVGVTGWQDAIVGDYAGITDPGPTYAEAARAGDLTAYVVGALWWDRDRGTEQIADLVARRAHYTHGRFRATSVKVMQDGVPENGTASMTVPYLDRCGHPTANAGHSFVDPAVLKEAAPALAALGFQIHVHAIGDSAVTETLDALEAIGADDADLRHHVAHLQFVRPDDRPRFGRLGVAANLQSLWACLDDQMVDLVLPAVGPERAAWQYPWAALQAGGARLVSGSDWPVSTPDPWQALHVAVNRVHPGDDREAFLPEQSLTLETALASYTSGSAWVNHRDDAGVIAPGMVADLVVHDRDPFQGPAARIAETRVVSTWVEGVPVHEA</sequence>
<organism evidence="2 3">
    <name type="scientific">Nocardioides panacihumi</name>
    <dbReference type="NCBI Taxonomy" id="400774"/>
    <lineage>
        <taxon>Bacteria</taxon>
        <taxon>Bacillati</taxon>
        <taxon>Actinomycetota</taxon>
        <taxon>Actinomycetes</taxon>
        <taxon>Propionibacteriales</taxon>
        <taxon>Nocardioidaceae</taxon>
        <taxon>Nocardioides</taxon>
    </lineage>
</organism>
<dbReference type="Gene3D" id="2.30.40.10">
    <property type="entry name" value="Urease, subunit C, domain 1"/>
    <property type="match status" value="1"/>
</dbReference>
<evidence type="ECO:0000313" key="3">
    <source>
        <dbReference type="Proteomes" id="UP001500571"/>
    </source>
</evidence>
<dbReference type="EMBL" id="BAAAPB010000002">
    <property type="protein sequence ID" value="GAA1962532.1"/>
    <property type="molecule type" value="Genomic_DNA"/>
</dbReference>
<dbReference type="Proteomes" id="UP001500571">
    <property type="component" value="Unassembled WGS sequence"/>
</dbReference>
<keyword evidence="3" id="KW-1185">Reference proteome</keyword>
<dbReference type="SUPFAM" id="SSF51556">
    <property type="entry name" value="Metallo-dependent hydrolases"/>
    <property type="match status" value="1"/>
</dbReference>
<dbReference type="Gene3D" id="3.10.310.70">
    <property type="match status" value="1"/>
</dbReference>
<dbReference type="PANTHER" id="PTHR22642:SF2">
    <property type="entry name" value="PROTEIN LONG AFTER FAR-RED 3"/>
    <property type="match status" value="1"/>
</dbReference>
<gene>
    <name evidence="2" type="ORF">GCM10009798_22860</name>
</gene>
<feature type="domain" description="Amidohydrolase 3" evidence="1">
    <location>
        <begin position="48"/>
        <end position="537"/>
    </location>
</feature>
<comment type="caution">
    <text evidence="2">The sequence shown here is derived from an EMBL/GenBank/DDBJ whole genome shotgun (WGS) entry which is preliminary data.</text>
</comment>
<accession>A0ABN2R2I1</accession>
<reference evidence="2 3" key="1">
    <citation type="journal article" date="2019" name="Int. J. Syst. Evol. Microbiol.">
        <title>The Global Catalogue of Microorganisms (GCM) 10K type strain sequencing project: providing services to taxonomists for standard genome sequencing and annotation.</title>
        <authorList>
            <consortium name="The Broad Institute Genomics Platform"/>
            <consortium name="The Broad Institute Genome Sequencing Center for Infectious Disease"/>
            <person name="Wu L."/>
            <person name="Ma J."/>
        </authorList>
    </citation>
    <scope>NUCLEOTIDE SEQUENCE [LARGE SCALE GENOMIC DNA]</scope>
    <source>
        <strain evidence="2 3">JCM 15309</strain>
    </source>
</reference>
<dbReference type="CDD" id="cd01300">
    <property type="entry name" value="YtcJ_like"/>
    <property type="match status" value="1"/>
</dbReference>
<dbReference type="Gene3D" id="3.20.20.140">
    <property type="entry name" value="Metal-dependent hydrolases"/>
    <property type="match status" value="1"/>
</dbReference>
<dbReference type="InterPro" id="IPR033932">
    <property type="entry name" value="YtcJ-like"/>
</dbReference>
<dbReference type="RefSeq" id="WP_344044962.1">
    <property type="nucleotide sequence ID" value="NZ_BAAAPB010000002.1"/>
</dbReference>
<proteinExistence type="predicted"/>
<dbReference type="InterPro" id="IPR032466">
    <property type="entry name" value="Metal_Hydrolase"/>
</dbReference>
<protein>
    <submittedName>
        <fullName evidence="2">Amidohydrolase</fullName>
    </submittedName>
</protein>
<evidence type="ECO:0000313" key="2">
    <source>
        <dbReference type="EMBL" id="GAA1962532.1"/>
    </source>
</evidence>
<dbReference type="InterPro" id="IPR013108">
    <property type="entry name" value="Amidohydro_3"/>
</dbReference>